<evidence type="ECO:0000313" key="7">
    <source>
        <dbReference type="Proteomes" id="UP000015105"/>
    </source>
</evidence>
<keyword evidence="5" id="KW-0812">Transmembrane</keyword>
<reference evidence="7" key="2">
    <citation type="journal article" date="2017" name="Nat. Plants">
        <title>The Aegilops tauschii genome reveals multiple impacts of transposons.</title>
        <authorList>
            <person name="Zhao G."/>
            <person name="Zou C."/>
            <person name="Li K."/>
            <person name="Wang K."/>
            <person name="Li T."/>
            <person name="Gao L."/>
            <person name="Zhang X."/>
            <person name="Wang H."/>
            <person name="Yang Z."/>
            <person name="Liu X."/>
            <person name="Jiang W."/>
            <person name="Mao L."/>
            <person name="Kong X."/>
            <person name="Jiao Y."/>
            <person name="Jia J."/>
        </authorList>
    </citation>
    <scope>NUCLEOTIDE SEQUENCE [LARGE SCALE GENOMIC DNA]</scope>
    <source>
        <strain evidence="7">cv. AL8/78</strain>
    </source>
</reference>
<organism evidence="6 7">
    <name type="scientific">Aegilops tauschii subsp. strangulata</name>
    <name type="common">Goatgrass</name>
    <dbReference type="NCBI Taxonomy" id="200361"/>
    <lineage>
        <taxon>Eukaryota</taxon>
        <taxon>Viridiplantae</taxon>
        <taxon>Streptophyta</taxon>
        <taxon>Embryophyta</taxon>
        <taxon>Tracheophyta</taxon>
        <taxon>Spermatophyta</taxon>
        <taxon>Magnoliopsida</taxon>
        <taxon>Liliopsida</taxon>
        <taxon>Poales</taxon>
        <taxon>Poaceae</taxon>
        <taxon>BOP clade</taxon>
        <taxon>Pooideae</taxon>
        <taxon>Triticodae</taxon>
        <taxon>Triticeae</taxon>
        <taxon>Triticinae</taxon>
        <taxon>Aegilops</taxon>
    </lineage>
</organism>
<dbReference type="Proteomes" id="UP000015105">
    <property type="component" value="Chromosome 5D"/>
</dbReference>
<dbReference type="InterPro" id="IPR044173">
    <property type="entry name" value="CASPL"/>
</dbReference>
<dbReference type="PANTHER" id="PTHR36488">
    <property type="entry name" value="CASP-LIKE PROTEIN 1U1"/>
    <property type="match status" value="1"/>
</dbReference>
<keyword evidence="5" id="KW-0472">Membrane</keyword>
<dbReference type="EnsemblPlants" id="AET5Gv21016300.2">
    <property type="protein sequence ID" value="AET5Gv21016300.2"/>
    <property type="gene ID" value="AET5Gv21016300"/>
</dbReference>
<comment type="subunit">
    <text evidence="1">Homodimer and heterodimers.</text>
</comment>
<proteinExistence type="predicted"/>
<keyword evidence="2" id="KW-0961">Cell wall biogenesis/degradation</keyword>
<evidence type="ECO:0000256" key="2">
    <source>
        <dbReference type="ARBA" id="ARBA00023316"/>
    </source>
</evidence>
<feature type="transmembrane region" description="Helical" evidence="5">
    <location>
        <begin position="98"/>
        <end position="119"/>
    </location>
</feature>
<dbReference type="Gramene" id="AET5Gv21016300.2">
    <property type="protein sequence ID" value="AET5Gv21016300.2"/>
    <property type="gene ID" value="AET5Gv21016300"/>
</dbReference>
<feature type="region of interest" description="Disordered" evidence="4">
    <location>
        <begin position="36"/>
        <end position="58"/>
    </location>
</feature>
<dbReference type="GO" id="GO:0071555">
    <property type="term" value="P:cell wall organization"/>
    <property type="evidence" value="ECO:0007669"/>
    <property type="project" value="UniProtKB-KW"/>
</dbReference>
<accession>A0A453M2F2</accession>
<evidence type="ECO:0000256" key="5">
    <source>
        <dbReference type="SAM" id="Phobius"/>
    </source>
</evidence>
<reference evidence="7" key="1">
    <citation type="journal article" date="2014" name="Science">
        <title>Ancient hybridizations among the ancestral genomes of bread wheat.</title>
        <authorList>
            <consortium name="International Wheat Genome Sequencing Consortium,"/>
            <person name="Marcussen T."/>
            <person name="Sandve S.R."/>
            <person name="Heier L."/>
            <person name="Spannagl M."/>
            <person name="Pfeifer M."/>
            <person name="Jakobsen K.S."/>
            <person name="Wulff B.B."/>
            <person name="Steuernagel B."/>
            <person name="Mayer K.F."/>
            <person name="Olsen O.A."/>
        </authorList>
    </citation>
    <scope>NUCLEOTIDE SEQUENCE [LARGE SCALE GENOMIC DNA]</scope>
    <source>
        <strain evidence="7">cv. AL8/78</strain>
    </source>
</reference>
<evidence type="ECO:0000256" key="1">
    <source>
        <dbReference type="ARBA" id="ARBA00011489"/>
    </source>
</evidence>
<keyword evidence="7" id="KW-1185">Reference proteome</keyword>
<feature type="transmembrane region" description="Helical" evidence="5">
    <location>
        <begin position="166"/>
        <end position="185"/>
    </location>
</feature>
<evidence type="ECO:0000256" key="3">
    <source>
        <dbReference type="ARBA" id="ARBA00025302"/>
    </source>
</evidence>
<sequence>MLACSQNTFTSHCFYLTTILTYCFCSHPLGEFPGNGRDGRGEGGQPRLAHRGAGAVGGRRRRDGQRRLLQQRSGVSFVKNIVRVPTLMIYPCESCARSYFVVGSVISAVCSALALYLFVVHGGGGSIAVSLLDAAAQALLFSASGAALAARGCFAGGAGAFRGRVGIAAAVGACAAAAVLVAALAGNAPSRGRGGGAAGGSGCKHGCSSPGC</sequence>
<reference evidence="6" key="5">
    <citation type="journal article" date="2021" name="G3 (Bethesda)">
        <title>Aegilops tauschii genome assembly Aet v5.0 features greater sequence contiguity and improved annotation.</title>
        <authorList>
            <person name="Wang L."/>
            <person name="Zhu T."/>
            <person name="Rodriguez J.C."/>
            <person name="Deal K.R."/>
            <person name="Dubcovsky J."/>
            <person name="McGuire P.E."/>
            <person name="Lux T."/>
            <person name="Spannagl M."/>
            <person name="Mayer K.F.X."/>
            <person name="Baldrich P."/>
            <person name="Meyers B.C."/>
            <person name="Huo N."/>
            <person name="Gu Y.Q."/>
            <person name="Zhou H."/>
            <person name="Devos K.M."/>
            <person name="Bennetzen J.L."/>
            <person name="Unver T."/>
            <person name="Budak H."/>
            <person name="Gulick P.J."/>
            <person name="Galiba G."/>
            <person name="Kalapos B."/>
            <person name="Nelson D.R."/>
            <person name="Li P."/>
            <person name="You F.M."/>
            <person name="Luo M.C."/>
            <person name="Dvorak J."/>
        </authorList>
    </citation>
    <scope>NUCLEOTIDE SEQUENCE [LARGE SCALE GENOMIC DNA]</scope>
    <source>
        <strain evidence="6">cv. AL8/78</strain>
    </source>
</reference>
<dbReference type="AlphaFoldDB" id="A0A453M2F2"/>
<comment type="function">
    <text evidence="3">Regulates membrane-cell wall junctions and localized cell wall deposition. Required for establishment of the Casparian strip membrane domain (CSD) and the subsequent formation of Casparian strips, a cell wall modification of the root endodermis that determines an apoplastic barrier between the intraorganismal apoplasm and the extraorganismal apoplasm and prevents lateral diffusion.</text>
</comment>
<reference evidence="6" key="4">
    <citation type="submission" date="2019-03" db="UniProtKB">
        <authorList>
            <consortium name="EnsemblPlants"/>
        </authorList>
    </citation>
    <scope>IDENTIFICATION</scope>
</reference>
<evidence type="ECO:0008006" key="8">
    <source>
        <dbReference type="Google" id="ProtNLM"/>
    </source>
</evidence>
<keyword evidence="5" id="KW-1133">Transmembrane helix</keyword>
<evidence type="ECO:0000313" key="6">
    <source>
        <dbReference type="EnsemblPlants" id="AET5Gv21016300.2"/>
    </source>
</evidence>
<protein>
    <recommendedName>
        <fullName evidence="8">CASP-like protein</fullName>
    </recommendedName>
</protein>
<dbReference type="PANTHER" id="PTHR36488:SF8">
    <property type="entry name" value="CASP-LIKE PROTEIN 1U1"/>
    <property type="match status" value="1"/>
</dbReference>
<reference evidence="6" key="3">
    <citation type="journal article" date="2017" name="Nature">
        <title>Genome sequence of the progenitor of the wheat D genome Aegilops tauschii.</title>
        <authorList>
            <person name="Luo M.C."/>
            <person name="Gu Y.Q."/>
            <person name="Puiu D."/>
            <person name="Wang H."/>
            <person name="Twardziok S.O."/>
            <person name="Deal K.R."/>
            <person name="Huo N."/>
            <person name="Zhu T."/>
            <person name="Wang L."/>
            <person name="Wang Y."/>
            <person name="McGuire P.E."/>
            <person name="Liu S."/>
            <person name="Long H."/>
            <person name="Ramasamy R.K."/>
            <person name="Rodriguez J.C."/>
            <person name="Van S.L."/>
            <person name="Yuan L."/>
            <person name="Wang Z."/>
            <person name="Xia Z."/>
            <person name="Xiao L."/>
            <person name="Anderson O.D."/>
            <person name="Ouyang S."/>
            <person name="Liang Y."/>
            <person name="Zimin A.V."/>
            <person name="Pertea G."/>
            <person name="Qi P."/>
            <person name="Bennetzen J.L."/>
            <person name="Dai X."/>
            <person name="Dawson M.W."/>
            <person name="Muller H.G."/>
            <person name="Kugler K."/>
            <person name="Rivarola-Duarte L."/>
            <person name="Spannagl M."/>
            <person name="Mayer K.F.X."/>
            <person name="Lu F.H."/>
            <person name="Bevan M.W."/>
            <person name="Leroy P."/>
            <person name="Li P."/>
            <person name="You F.M."/>
            <person name="Sun Q."/>
            <person name="Liu Z."/>
            <person name="Lyons E."/>
            <person name="Wicker T."/>
            <person name="Salzberg S.L."/>
            <person name="Devos K.M."/>
            <person name="Dvorak J."/>
        </authorList>
    </citation>
    <scope>NUCLEOTIDE SEQUENCE [LARGE SCALE GENOMIC DNA]</scope>
    <source>
        <strain evidence="6">cv. AL8/78</strain>
    </source>
</reference>
<evidence type="ECO:0000256" key="4">
    <source>
        <dbReference type="SAM" id="MobiDB-lite"/>
    </source>
</evidence>
<feature type="transmembrane region" description="Helical" evidence="5">
    <location>
        <begin position="134"/>
        <end position="154"/>
    </location>
</feature>
<name>A0A453M2F2_AEGTS</name>